<sequence length="465" mass="54368">MMIEAVISMMRYLSSRKDDDVVDRMNYLYTPNMLLAFSVLISFKQFGGKPIECVLPSKFPGSWEQYTENYCWSQDSYFVRPDVDVELIHTSERYSEARRLSYYQWVPFLFLLQAACFRLPSLLWRCISMNSGIRVHEIVDRACDSQNLEETTRKKNLDVLTTHISKALHFQRRMTRRNVLIHKTVKLLNLRYKACFISYMYLVTKLCYLVNVWVQFYSMNWFLHTDKYSWYGYNVVLDILGGKQWETSGFFPRVSICDFSIRQVANIQKYSVQCVLVINIFNEKIFILLWFWYIILAFCTAVSFIYWAVIISMSYFGFNFIQSNLELSELEINSRDEKKRLSQFVNDYLKMDGIFVLRMVSLHAGVIFGTELVAELYKSYHNIEDPGTPYPVPSYYESNLQVAGLRRRKKNSKEGYESDDESGAVTALIPMTSAGNDGKDDETEDEKTKGSSPETDDTKNGNTYV</sequence>
<dbReference type="WBParaSite" id="JU765_v2.g13015.t1">
    <property type="protein sequence ID" value="JU765_v2.g13015.t1"/>
    <property type="gene ID" value="JU765_v2.g13015"/>
</dbReference>
<evidence type="ECO:0000313" key="1">
    <source>
        <dbReference type="Proteomes" id="UP000887576"/>
    </source>
</evidence>
<organism evidence="1 2">
    <name type="scientific">Panagrolaimus sp. JU765</name>
    <dbReference type="NCBI Taxonomy" id="591449"/>
    <lineage>
        <taxon>Eukaryota</taxon>
        <taxon>Metazoa</taxon>
        <taxon>Ecdysozoa</taxon>
        <taxon>Nematoda</taxon>
        <taxon>Chromadorea</taxon>
        <taxon>Rhabditida</taxon>
        <taxon>Tylenchina</taxon>
        <taxon>Panagrolaimomorpha</taxon>
        <taxon>Panagrolaimoidea</taxon>
        <taxon>Panagrolaimidae</taxon>
        <taxon>Panagrolaimus</taxon>
    </lineage>
</organism>
<evidence type="ECO:0000313" key="2">
    <source>
        <dbReference type="WBParaSite" id="JU765_v2.g13015.t1"/>
    </source>
</evidence>
<name>A0AC34Q5F8_9BILA</name>
<accession>A0AC34Q5F8</accession>
<proteinExistence type="predicted"/>
<reference evidence="2" key="1">
    <citation type="submission" date="2022-11" db="UniProtKB">
        <authorList>
            <consortium name="WormBaseParasite"/>
        </authorList>
    </citation>
    <scope>IDENTIFICATION</scope>
</reference>
<dbReference type="Proteomes" id="UP000887576">
    <property type="component" value="Unplaced"/>
</dbReference>
<protein>
    <submittedName>
        <fullName evidence="2">Innexin</fullName>
    </submittedName>
</protein>